<gene>
    <name evidence="4" type="ORF">QTN47_23350</name>
</gene>
<keyword evidence="4" id="KW-0378">Hydrolase</keyword>
<dbReference type="SUPFAM" id="SSF56529">
    <property type="entry name" value="FAH"/>
    <property type="match status" value="1"/>
</dbReference>
<dbReference type="GO" id="GO:0016787">
    <property type="term" value="F:hydrolase activity"/>
    <property type="evidence" value="ECO:0007669"/>
    <property type="project" value="UniProtKB-KW"/>
</dbReference>
<evidence type="ECO:0000313" key="5">
    <source>
        <dbReference type="Proteomes" id="UP001560573"/>
    </source>
</evidence>
<evidence type="ECO:0000313" key="4">
    <source>
        <dbReference type="EMBL" id="MEX6690468.1"/>
    </source>
</evidence>
<dbReference type="InterPro" id="IPR051121">
    <property type="entry name" value="FAH"/>
</dbReference>
<dbReference type="EMBL" id="JAULBC010000008">
    <property type="protein sequence ID" value="MEX6690468.1"/>
    <property type="molecule type" value="Genomic_DNA"/>
</dbReference>
<evidence type="ECO:0000259" key="3">
    <source>
        <dbReference type="Pfam" id="PF01557"/>
    </source>
</evidence>
<dbReference type="PANTHER" id="PTHR42796">
    <property type="entry name" value="FUMARYLACETOACETATE HYDROLASE DOMAIN-CONTAINING PROTEIN 2A-RELATED"/>
    <property type="match status" value="1"/>
</dbReference>
<protein>
    <submittedName>
        <fullName evidence="4">Fumarylacetoacetate hydrolase family protein</fullName>
    </submittedName>
</protein>
<evidence type="ECO:0000256" key="2">
    <source>
        <dbReference type="ARBA" id="ARBA00022723"/>
    </source>
</evidence>
<accession>A0ABV3ZP50</accession>
<dbReference type="InterPro" id="IPR011234">
    <property type="entry name" value="Fumarylacetoacetase-like_C"/>
</dbReference>
<reference evidence="4 5" key="1">
    <citation type="submission" date="2023-07" db="EMBL/GenBank/DDBJ databases">
        <authorList>
            <person name="Lian W.-H."/>
        </authorList>
    </citation>
    <scope>NUCLEOTIDE SEQUENCE [LARGE SCALE GENOMIC DNA]</scope>
    <source>
        <strain evidence="4 5">SYSU DXS3180</strain>
    </source>
</reference>
<feature type="domain" description="Fumarylacetoacetase-like C-terminal" evidence="3">
    <location>
        <begin position="109"/>
        <end position="279"/>
    </location>
</feature>
<dbReference type="Gene3D" id="3.90.850.10">
    <property type="entry name" value="Fumarylacetoacetase-like, C-terminal domain"/>
    <property type="match status" value="1"/>
</dbReference>
<keyword evidence="5" id="KW-1185">Reference proteome</keyword>
<dbReference type="Proteomes" id="UP001560573">
    <property type="component" value="Unassembled WGS sequence"/>
</dbReference>
<dbReference type="InterPro" id="IPR036663">
    <property type="entry name" value="Fumarylacetoacetase_C_sf"/>
</dbReference>
<organism evidence="4 5">
    <name type="scientific">Danxiaibacter flavus</name>
    <dbReference type="NCBI Taxonomy" id="3049108"/>
    <lineage>
        <taxon>Bacteria</taxon>
        <taxon>Pseudomonadati</taxon>
        <taxon>Bacteroidota</taxon>
        <taxon>Chitinophagia</taxon>
        <taxon>Chitinophagales</taxon>
        <taxon>Chitinophagaceae</taxon>
        <taxon>Danxiaibacter</taxon>
    </lineage>
</organism>
<dbReference type="Pfam" id="PF01557">
    <property type="entry name" value="FAA_hydrolase"/>
    <property type="match status" value="1"/>
</dbReference>
<dbReference type="PANTHER" id="PTHR42796:SF7">
    <property type="entry name" value="2-DEHYDRO-3-DEOXY-D-ARABINONATE DEHYDRATASE"/>
    <property type="match status" value="1"/>
</dbReference>
<evidence type="ECO:0000256" key="1">
    <source>
        <dbReference type="ARBA" id="ARBA00010211"/>
    </source>
</evidence>
<comment type="similarity">
    <text evidence="1">Belongs to the FAH family.</text>
</comment>
<comment type="caution">
    <text evidence="4">The sequence shown here is derived from an EMBL/GenBank/DDBJ whole genome shotgun (WGS) entry which is preliminary data.</text>
</comment>
<proteinExistence type="inferred from homology"/>
<name>A0ABV3ZP50_9BACT</name>
<sequence length="283" mass="31687">MKLYNTRKGIVVTHKSVHYLLIENNWDDLVNRTNLHRHVVQLKEAATVLSDSEFEDLLNDTLLAPIGSQEVWAAGVTYMRSKVARMEESQDAGGADFYDKVYDAERPELFFKSMPHRVCAHNTEIYIRKDSSWNVPEPELTLFINASGDIAGYTIGNDVSSRSIEGENPLYLPQAKVYEKSAAMGPCLYIPEEPIDKDAVISMSITRDGKEMYNDSASINRMKRSHTELASYLLMGFDFPQGVYLMTGTCIVPGHDFTLQPGDVVSISIEGIGTLENRVALKP</sequence>
<keyword evidence="2" id="KW-0479">Metal-binding</keyword>
<dbReference type="RefSeq" id="WP_369331880.1">
    <property type="nucleotide sequence ID" value="NZ_JAULBC010000008.1"/>
</dbReference>